<dbReference type="AlphaFoldDB" id="A0A2T3NYT7"/>
<dbReference type="SMART" id="SM00448">
    <property type="entry name" value="REC"/>
    <property type="match status" value="1"/>
</dbReference>
<keyword evidence="6" id="KW-1185">Reference proteome</keyword>
<name>A0A2T3NYT7_9GAMM</name>
<reference evidence="5 6" key="1">
    <citation type="submission" date="2018-01" db="EMBL/GenBank/DDBJ databases">
        <title>Whole genome sequencing of Histamine producing bacteria.</title>
        <authorList>
            <person name="Butler K."/>
        </authorList>
    </citation>
    <scope>NUCLEOTIDE SEQUENCE [LARGE SCALE GENOMIC DNA]</scope>
    <source>
        <strain evidence="5 6">DSM 100436</strain>
    </source>
</reference>
<organism evidence="5 6">
    <name type="scientific">Photobacterium sanctipauli</name>
    <dbReference type="NCBI Taxonomy" id="1342794"/>
    <lineage>
        <taxon>Bacteria</taxon>
        <taxon>Pseudomonadati</taxon>
        <taxon>Pseudomonadota</taxon>
        <taxon>Gammaproteobacteria</taxon>
        <taxon>Vibrionales</taxon>
        <taxon>Vibrionaceae</taxon>
        <taxon>Photobacterium</taxon>
    </lineage>
</organism>
<dbReference type="GO" id="GO:0006935">
    <property type="term" value="P:chemotaxis"/>
    <property type="evidence" value="ECO:0007669"/>
    <property type="project" value="UniProtKB-KW"/>
</dbReference>
<evidence type="ECO:0000313" key="6">
    <source>
        <dbReference type="Proteomes" id="UP000241771"/>
    </source>
</evidence>
<dbReference type="OrthoDB" id="281471at2"/>
<proteinExistence type="predicted"/>
<feature type="domain" description="Response regulatory" evidence="4">
    <location>
        <begin position="6"/>
        <end position="121"/>
    </location>
</feature>
<dbReference type="RefSeq" id="WP_036822710.1">
    <property type="nucleotide sequence ID" value="NZ_PYMA01000002.1"/>
</dbReference>
<dbReference type="GO" id="GO:0000160">
    <property type="term" value="P:phosphorelay signal transduction system"/>
    <property type="evidence" value="ECO:0007669"/>
    <property type="project" value="InterPro"/>
</dbReference>
<dbReference type="Proteomes" id="UP000241771">
    <property type="component" value="Unassembled WGS sequence"/>
</dbReference>
<dbReference type="InterPro" id="IPR001789">
    <property type="entry name" value="Sig_transdc_resp-reg_receiver"/>
</dbReference>
<dbReference type="InterPro" id="IPR028976">
    <property type="entry name" value="CheC-like_sf"/>
</dbReference>
<dbReference type="PANTHER" id="PTHR44591">
    <property type="entry name" value="STRESS RESPONSE REGULATOR PROTEIN 1"/>
    <property type="match status" value="1"/>
</dbReference>
<keyword evidence="2 3" id="KW-0597">Phosphoprotein</keyword>
<evidence type="ECO:0000256" key="2">
    <source>
        <dbReference type="ARBA" id="ARBA00022553"/>
    </source>
</evidence>
<dbReference type="CDD" id="cd17593">
    <property type="entry name" value="REC_CheC-like"/>
    <property type="match status" value="1"/>
</dbReference>
<dbReference type="SUPFAM" id="SSF52172">
    <property type="entry name" value="CheY-like"/>
    <property type="match status" value="1"/>
</dbReference>
<comment type="caution">
    <text evidence="5">The sequence shown here is derived from an EMBL/GenBank/DDBJ whole genome shotgun (WGS) entry which is preliminary data.</text>
</comment>
<accession>A0A2T3NYT7</accession>
<dbReference type="InterPro" id="IPR011006">
    <property type="entry name" value="CheY-like_superfamily"/>
</dbReference>
<sequence length="336" mass="37285">MHKLRNVLICDDSPVVHKAMAKYLSHYSELSLHYAEDGEQAIECLVNNQIDVLFLDLTMPVMDGFEVLQRLPVSKHETHVIVLSADVQKEAIERCLALGANSFLSKPFNQPQLATALSKVGVRFTPPQPAQVKTAVPSQGVKPAALAPSQYVASFKEVANIALGRGAAIISDHFGDFIKMPVPNVAMLSAAELVMAINDIKHQSEIVAIAQRFVGGGIHGEALICLQGKDIARFGHRLGFSQIDEYKNEVVIDIANLMVSSFLVSLSEQMNIPFSVRQPIVLEDYMAWGDIHCEKNDYFTVEYRYQAEVLDVQCDVLFMMDQNSTSVIKRIMETLH</sequence>
<evidence type="ECO:0000313" key="5">
    <source>
        <dbReference type="EMBL" id="PSW21437.1"/>
    </source>
</evidence>
<dbReference type="EMBL" id="PYMA01000002">
    <property type="protein sequence ID" value="PSW21437.1"/>
    <property type="molecule type" value="Genomic_DNA"/>
</dbReference>
<keyword evidence="1" id="KW-0145">Chemotaxis</keyword>
<dbReference type="Pfam" id="PF00072">
    <property type="entry name" value="Response_reg"/>
    <property type="match status" value="1"/>
</dbReference>
<feature type="modified residue" description="4-aspartylphosphate" evidence="3">
    <location>
        <position position="56"/>
    </location>
</feature>
<evidence type="ECO:0000259" key="4">
    <source>
        <dbReference type="PROSITE" id="PS50110"/>
    </source>
</evidence>
<dbReference type="SUPFAM" id="SSF103039">
    <property type="entry name" value="CheC-like"/>
    <property type="match status" value="1"/>
</dbReference>
<dbReference type="InterPro" id="IPR050595">
    <property type="entry name" value="Bact_response_regulator"/>
</dbReference>
<dbReference type="PANTHER" id="PTHR44591:SF24">
    <property type="entry name" value="PROTEIN-GLUTAMATE METHYLESTERASE_PROTEIN-GLUTAMINE GLUTAMINASE 1"/>
    <property type="match status" value="1"/>
</dbReference>
<evidence type="ECO:0000256" key="1">
    <source>
        <dbReference type="ARBA" id="ARBA00022500"/>
    </source>
</evidence>
<protein>
    <submittedName>
        <fullName evidence="5">Response regulator</fullName>
    </submittedName>
</protein>
<dbReference type="Gene3D" id="3.40.1550.10">
    <property type="entry name" value="CheC-like"/>
    <property type="match status" value="1"/>
</dbReference>
<gene>
    <name evidence="5" type="ORF">C9I98_05760</name>
</gene>
<evidence type="ECO:0000256" key="3">
    <source>
        <dbReference type="PROSITE-ProRule" id="PRU00169"/>
    </source>
</evidence>
<dbReference type="PROSITE" id="PS50110">
    <property type="entry name" value="RESPONSE_REGULATORY"/>
    <property type="match status" value="1"/>
</dbReference>
<dbReference type="Gene3D" id="3.40.50.2300">
    <property type="match status" value="1"/>
</dbReference>
<dbReference type="CDD" id="cd17910">
    <property type="entry name" value="CheC_ClassII"/>
    <property type="match status" value="1"/>
</dbReference>